<sequence>MGFSHQHSPSGLPWVSKPFDFKNENFPAFSLVQGLIYKSQRISHSRNTTSNQIFRLQSPKFGISIRGMVFKDLLGLGHDLDSGGGHDPLALILGGLRPMFCWVATPGPKVQSQGRGASFLGGSNLKVAVSSESRGRNASLEGNSVDVMPRPSRGRDASFLGKYTFEVTMPRQSRGLDASSLEKFNFEVAMAHQSRGHDASFLEKFNFEVVMPCQS</sequence>
<gene>
    <name evidence="1" type="ORF">G2W53_021856</name>
</gene>
<comment type="caution">
    <text evidence="1">The sequence shown here is derived from an EMBL/GenBank/DDBJ whole genome shotgun (WGS) entry which is preliminary data.</text>
</comment>
<evidence type="ECO:0000313" key="2">
    <source>
        <dbReference type="Proteomes" id="UP000634136"/>
    </source>
</evidence>
<proteinExistence type="predicted"/>
<name>A0A834TLR0_9FABA</name>
<dbReference type="EMBL" id="JAAIUW010000007">
    <property type="protein sequence ID" value="KAF7823712.1"/>
    <property type="molecule type" value="Genomic_DNA"/>
</dbReference>
<accession>A0A834TLR0</accession>
<organism evidence="1 2">
    <name type="scientific">Senna tora</name>
    <dbReference type="NCBI Taxonomy" id="362788"/>
    <lineage>
        <taxon>Eukaryota</taxon>
        <taxon>Viridiplantae</taxon>
        <taxon>Streptophyta</taxon>
        <taxon>Embryophyta</taxon>
        <taxon>Tracheophyta</taxon>
        <taxon>Spermatophyta</taxon>
        <taxon>Magnoliopsida</taxon>
        <taxon>eudicotyledons</taxon>
        <taxon>Gunneridae</taxon>
        <taxon>Pentapetalae</taxon>
        <taxon>rosids</taxon>
        <taxon>fabids</taxon>
        <taxon>Fabales</taxon>
        <taxon>Fabaceae</taxon>
        <taxon>Caesalpinioideae</taxon>
        <taxon>Cassia clade</taxon>
        <taxon>Senna</taxon>
    </lineage>
</organism>
<evidence type="ECO:0000313" key="1">
    <source>
        <dbReference type="EMBL" id="KAF7823712.1"/>
    </source>
</evidence>
<dbReference type="Proteomes" id="UP000634136">
    <property type="component" value="Unassembled WGS sequence"/>
</dbReference>
<reference evidence="1" key="1">
    <citation type="submission" date="2020-09" db="EMBL/GenBank/DDBJ databases">
        <title>Genome-Enabled Discovery of Anthraquinone Biosynthesis in Senna tora.</title>
        <authorList>
            <person name="Kang S.-H."/>
            <person name="Pandey R.P."/>
            <person name="Lee C.-M."/>
            <person name="Sim J.-S."/>
            <person name="Jeong J.-T."/>
            <person name="Choi B.-S."/>
            <person name="Jung M."/>
            <person name="Ginzburg D."/>
            <person name="Zhao K."/>
            <person name="Won S.Y."/>
            <person name="Oh T.-J."/>
            <person name="Yu Y."/>
            <person name="Kim N.-H."/>
            <person name="Lee O.R."/>
            <person name="Lee T.-H."/>
            <person name="Bashyal P."/>
            <person name="Kim T.-S."/>
            <person name="Lee W.-H."/>
            <person name="Kawkins C."/>
            <person name="Kim C.-K."/>
            <person name="Kim J.S."/>
            <person name="Ahn B.O."/>
            <person name="Rhee S.Y."/>
            <person name="Sohng J.K."/>
        </authorList>
    </citation>
    <scope>NUCLEOTIDE SEQUENCE</scope>
    <source>
        <tissue evidence="1">Leaf</tissue>
    </source>
</reference>
<keyword evidence="2" id="KW-1185">Reference proteome</keyword>
<protein>
    <submittedName>
        <fullName evidence="1">Uncharacterized protein</fullName>
    </submittedName>
</protein>
<dbReference type="AlphaFoldDB" id="A0A834TLR0"/>